<accession>A0ABS8C1S7</accession>
<protein>
    <submittedName>
        <fullName evidence="3">PQQ-dependent sugar dehydrogenase</fullName>
    </submittedName>
</protein>
<organism evidence="3 4">
    <name type="scientific">Alishewanella maricola</name>
    <dbReference type="NCBI Taxonomy" id="2795740"/>
    <lineage>
        <taxon>Bacteria</taxon>
        <taxon>Pseudomonadati</taxon>
        <taxon>Pseudomonadota</taxon>
        <taxon>Gammaproteobacteria</taxon>
        <taxon>Alteromonadales</taxon>
        <taxon>Alteromonadaceae</taxon>
        <taxon>Alishewanella</taxon>
    </lineage>
</organism>
<dbReference type="InterPro" id="IPR011041">
    <property type="entry name" value="Quinoprot_gluc/sorb_DH_b-prop"/>
</dbReference>
<dbReference type="Pfam" id="PF07995">
    <property type="entry name" value="GSDH"/>
    <property type="match status" value="1"/>
</dbReference>
<keyword evidence="4" id="KW-1185">Reference proteome</keyword>
<evidence type="ECO:0000313" key="4">
    <source>
        <dbReference type="Proteomes" id="UP000633814"/>
    </source>
</evidence>
<name>A0ABS8C1S7_9ALTE</name>
<dbReference type="Gene3D" id="2.120.10.30">
    <property type="entry name" value="TolB, C-terminal domain"/>
    <property type="match status" value="1"/>
</dbReference>
<keyword evidence="1" id="KW-0732">Signal</keyword>
<dbReference type="Proteomes" id="UP000633814">
    <property type="component" value="Unassembled WGS sequence"/>
</dbReference>
<dbReference type="PANTHER" id="PTHR19328">
    <property type="entry name" value="HEDGEHOG-INTERACTING PROTEIN"/>
    <property type="match status" value="1"/>
</dbReference>
<reference evidence="3 4" key="1">
    <citation type="submission" date="2021-10" db="EMBL/GenBank/DDBJ databases">
        <title>Alishewanella koreense sp. nov. isolated from seawater of southwestern coast in South Korea and the proposal for the reclassification of Rheinheimera perlucida and Rheinheimera tuosuensis as Arsukibacterium perlucida and Arsukibacterium tuosuensis.</title>
        <authorList>
            <person name="Kim K.H."/>
            <person name="Ruan W."/>
            <person name="Kim K.R."/>
            <person name="Baek J.H."/>
            <person name="Jeon C.O."/>
        </authorList>
    </citation>
    <scope>NUCLEOTIDE SEQUENCE [LARGE SCALE GENOMIC DNA]</scope>
    <source>
        <strain evidence="3 4">16-MA</strain>
    </source>
</reference>
<dbReference type="EMBL" id="JAEINI020000002">
    <property type="protein sequence ID" value="MCB5226123.1"/>
    <property type="molecule type" value="Genomic_DNA"/>
</dbReference>
<dbReference type="SUPFAM" id="SSF50952">
    <property type="entry name" value="Soluble quinoprotein glucose dehydrogenase"/>
    <property type="match status" value="1"/>
</dbReference>
<dbReference type="RefSeq" id="WP_226750212.1">
    <property type="nucleotide sequence ID" value="NZ_JAEINI020000002.1"/>
</dbReference>
<evidence type="ECO:0000313" key="3">
    <source>
        <dbReference type="EMBL" id="MCB5226123.1"/>
    </source>
</evidence>
<dbReference type="InterPro" id="IPR012938">
    <property type="entry name" value="Glc/Sorbosone_DH"/>
</dbReference>
<evidence type="ECO:0000259" key="2">
    <source>
        <dbReference type="Pfam" id="PF07995"/>
    </source>
</evidence>
<feature type="domain" description="Glucose/Sorbosone dehydrogenase" evidence="2">
    <location>
        <begin position="45"/>
        <end position="372"/>
    </location>
</feature>
<dbReference type="InterPro" id="IPR011042">
    <property type="entry name" value="6-blade_b-propeller_TolB-like"/>
</dbReference>
<comment type="caution">
    <text evidence="3">The sequence shown here is derived from an EMBL/GenBank/DDBJ whole genome shotgun (WGS) entry which is preliminary data.</text>
</comment>
<feature type="chain" id="PRO_5045719079" evidence="1">
    <location>
        <begin position="32"/>
        <end position="376"/>
    </location>
</feature>
<sequence length="376" mass="40546">MNTSIVKKLRALQKLTLSLTCGALLSLPLVAETSWRLDTVASDLDFAWSLAFMPDGRFLVTERTGQLVILNADGSEAKRQAAALPDMFVAAQGGLLDVLLAADFDSSGRLFLSYSCGNLNANSTCLASAQLVNDELTAIRPIFRAQPERRGAAHYGGRMVQLPDETLVLTLGDGFDYREQAQNKAHHLGKTVRLTVDGAVPADNPFVHQAGIAGEVFTLGHRNVQGIVYDPQTGQLFSHEHGPKGGDELNLLSAGQNYGWPVATYGVDYTGARVSPYQRFVGMQDPLYVWTPSIAPAGMTLYQGALFPEWQGNIFVSALAGKALHRLQLTAGKVTAEQVLLADLATRLRDVRTGPDGAIYLLTDGAKGQLLRLLPN</sequence>
<evidence type="ECO:0000256" key="1">
    <source>
        <dbReference type="SAM" id="SignalP"/>
    </source>
</evidence>
<proteinExistence type="predicted"/>
<dbReference type="PANTHER" id="PTHR19328:SF75">
    <property type="entry name" value="ALDOSE SUGAR DEHYDROGENASE YLII"/>
    <property type="match status" value="1"/>
</dbReference>
<feature type="signal peptide" evidence="1">
    <location>
        <begin position="1"/>
        <end position="31"/>
    </location>
</feature>
<gene>
    <name evidence="3" type="ORF">JAO78_004770</name>
</gene>